<evidence type="ECO:0000256" key="1">
    <source>
        <dbReference type="ARBA" id="ARBA00011738"/>
    </source>
</evidence>
<evidence type="ECO:0000256" key="10">
    <source>
        <dbReference type="HAMAP-Rule" id="MF_01818"/>
    </source>
</evidence>
<evidence type="ECO:0000256" key="4">
    <source>
        <dbReference type="ARBA" id="ARBA00022722"/>
    </source>
</evidence>
<keyword evidence="6 10" id="KW-0255">Endonuclease</keyword>
<evidence type="ECO:0000256" key="7">
    <source>
        <dbReference type="ARBA" id="ARBA00022801"/>
    </source>
</evidence>
<dbReference type="Proteomes" id="UP001145069">
    <property type="component" value="Unassembled WGS sequence"/>
</dbReference>
<gene>
    <name evidence="10 11" type="primary">rnz</name>
    <name evidence="11" type="ORF">NC799_00775</name>
</gene>
<feature type="active site" description="Proton acceptor" evidence="10">
    <location>
        <position position="67"/>
    </location>
</feature>
<reference evidence="11" key="1">
    <citation type="submission" date="2022-06" db="EMBL/GenBank/DDBJ databases">
        <title>Aquibacillus sp. a new bacterium isolated from soil saline samples.</title>
        <authorList>
            <person name="Galisteo C."/>
            <person name="De La Haba R."/>
            <person name="Sanchez-Porro C."/>
            <person name="Ventosa A."/>
        </authorList>
    </citation>
    <scope>NUCLEOTIDE SEQUENCE</scope>
    <source>
        <strain evidence="11">3ASR75-54</strain>
    </source>
</reference>
<keyword evidence="4 10" id="KW-0540">Nuclease</keyword>
<dbReference type="RefSeq" id="WP_272444411.1">
    <property type="nucleotide sequence ID" value="NZ_JAMQKC010000001.1"/>
</dbReference>
<feature type="binding site" evidence="10">
    <location>
        <position position="68"/>
    </location>
    <ligand>
        <name>Zn(2+)</name>
        <dbReference type="ChEBI" id="CHEBI:29105"/>
        <label>2</label>
        <note>catalytic</note>
    </ligand>
</feature>
<feature type="binding site" evidence="10">
    <location>
        <position position="269"/>
    </location>
    <ligand>
        <name>Zn(2+)</name>
        <dbReference type="ChEBI" id="CHEBI:29105"/>
        <label>2</label>
        <note>catalytic</note>
    </ligand>
</feature>
<dbReference type="GO" id="GO:0042802">
    <property type="term" value="F:identical protein binding"/>
    <property type="evidence" value="ECO:0007669"/>
    <property type="project" value="UniProtKB-ARBA"/>
</dbReference>
<comment type="catalytic activity">
    <reaction evidence="10">
        <text>Endonucleolytic cleavage of RNA, removing extra 3' nucleotides from tRNA precursor, generating 3' termini of tRNAs. A 3'-hydroxy group is left at the tRNA terminus and a 5'-phosphoryl group is left at the trailer molecule.</text>
        <dbReference type="EC" id="3.1.26.11"/>
    </reaction>
</comment>
<evidence type="ECO:0000256" key="3">
    <source>
        <dbReference type="ARBA" id="ARBA00022694"/>
    </source>
</evidence>
<comment type="function">
    <text evidence="9 10">Zinc phosphodiesterase, which displays some tRNA 3'-processing endonuclease activity. Probably involved in tRNA maturation, by removing a 3'-trailer from precursor tRNA.</text>
</comment>
<organism evidence="11 12">
    <name type="scientific">Aquibacillus salsiterrae</name>
    <dbReference type="NCBI Taxonomy" id="2950439"/>
    <lineage>
        <taxon>Bacteria</taxon>
        <taxon>Bacillati</taxon>
        <taxon>Bacillota</taxon>
        <taxon>Bacilli</taxon>
        <taxon>Bacillales</taxon>
        <taxon>Bacillaceae</taxon>
        <taxon>Aquibacillus</taxon>
    </lineage>
</organism>
<comment type="similarity">
    <text evidence="10">Belongs to the RNase Z family.</text>
</comment>
<evidence type="ECO:0000256" key="5">
    <source>
        <dbReference type="ARBA" id="ARBA00022723"/>
    </source>
</evidence>
<dbReference type="GO" id="GO:0008270">
    <property type="term" value="F:zinc ion binding"/>
    <property type="evidence" value="ECO:0007669"/>
    <property type="project" value="UniProtKB-UniRule"/>
</dbReference>
<dbReference type="SUPFAM" id="SSF56281">
    <property type="entry name" value="Metallo-hydrolase/oxidoreductase"/>
    <property type="match status" value="1"/>
</dbReference>
<accession>A0A9X4AEX1</accession>
<feature type="binding site" evidence="10">
    <location>
        <position position="65"/>
    </location>
    <ligand>
        <name>Zn(2+)</name>
        <dbReference type="ChEBI" id="CHEBI:29105"/>
        <label>1</label>
        <note>catalytic</note>
    </ligand>
</feature>
<keyword evidence="7 10" id="KW-0378">Hydrolase</keyword>
<dbReference type="InterPro" id="IPR013471">
    <property type="entry name" value="RNase_Z/BN"/>
</dbReference>
<evidence type="ECO:0000313" key="11">
    <source>
        <dbReference type="EMBL" id="MDC3415448.1"/>
    </source>
</evidence>
<dbReference type="AlphaFoldDB" id="A0A9X4AEX1"/>
<dbReference type="Pfam" id="PF23023">
    <property type="entry name" value="Anti-Pycsar_Apyc1"/>
    <property type="match status" value="1"/>
</dbReference>
<comment type="caution">
    <text evidence="11">The sequence shown here is derived from an EMBL/GenBank/DDBJ whole genome shotgun (WGS) entry which is preliminary data.</text>
</comment>
<protein>
    <recommendedName>
        <fullName evidence="2 10">Ribonuclease Z</fullName>
        <shortName evidence="10">RNase Z</shortName>
        <ecNumber evidence="2 10">3.1.26.11</ecNumber>
    </recommendedName>
    <alternativeName>
        <fullName evidence="10">tRNA 3 endonuclease</fullName>
    </alternativeName>
    <alternativeName>
        <fullName evidence="10">tRNase Z</fullName>
    </alternativeName>
</protein>
<dbReference type="Gene3D" id="3.60.15.10">
    <property type="entry name" value="Ribonuclease Z/Hydroxyacylglutathione hydrolase-like"/>
    <property type="match status" value="1"/>
</dbReference>
<sequence length="306" mass="34002">MKLVFLGTGAGVPSKERNVSSIALEMQQEQNSTWLFDCGEATQHQILRTPIKPRKVNKIFISHLHGDHIYGLPGFLSSRSFQNGETPLTIYGPAGIEAYVMTSLRVSGTNLTYPLHINEITDGTIFEDDSVKVVAKKLAHGITSFGFRVVEKDLPGQLLPEKLKAYGIEPGPIYQKIKQAETLTLDNGTVLYRKDFIGPDKPGRIVAILGDTRYLPEVVGFVEGADVLVHEATFSGNEDDLAHRYFHSTTKQAATIAMEANVKQLFLTHISSRYQQVDTLLDEAKQIFKNSTIAYDFFEADIPSKQ</sequence>
<dbReference type="EC" id="3.1.26.11" evidence="2 10"/>
<evidence type="ECO:0000256" key="2">
    <source>
        <dbReference type="ARBA" id="ARBA00012477"/>
    </source>
</evidence>
<dbReference type="HAMAP" id="MF_01818">
    <property type="entry name" value="RNase_Z_BN"/>
    <property type="match status" value="1"/>
</dbReference>
<comment type="subunit">
    <text evidence="1 10">Homodimer.</text>
</comment>
<dbReference type="PANTHER" id="PTHR46018:SF2">
    <property type="entry name" value="ZINC PHOSPHODIESTERASE ELAC PROTEIN 1"/>
    <property type="match status" value="1"/>
</dbReference>
<feature type="binding site" evidence="10">
    <location>
        <position position="211"/>
    </location>
    <ligand>
        <name>Zn(2+)</name>
        <dbReference type="ChEBI" id="CHEBI:29105"/>
        <label>1</label>
        <note>catalytic</note>
    </ligand>
</feature>
<feature type="binding site" evidence="10">
    <location>
        <position position="67"/>
    </location>
    <ligand>
        <name>Zn(2+)</name>
        <dbReference type="ChEBI" id="CHEBI:29105"/>
        <label>2</label>
        <note>catalytic</note>
    </ligand>
</feature>
<evidence type="ECO:0000256" key="6">
    <source>
        <dbReference type="ARBA" id="ARBA00022759"/>
    </source>
</evidence>
<comment type="cofactor">
    <cofactor evidence="10">
        <name>Zn(2+)</name>
        <dbReference type="ChEBI" id="CHEBI:29105"/>
    </cofactor>
    <text evidence="10">Binds 2 Zn(2+) ions.</text>
</comment>
<feature type="binding site" evidence="10">
    <location>
        <position position="63"/>
    </location>
    <ligand>
        <name>Zn(2+)</name>
        <dbReference type="ChEBI" id="CHEBI:29105"/>
        <label>1</label>
        <note>catalytic</note>
    </ligand>
</feature>
<dbReference type="NCBIfam" id="NF000801">
    <property type="entry name" value="PRK00055.1-3"/>
    <property type="match status" value="1"/>
</dbReference>
<feature type="binding site" evidence="10">
    <location>
        <position position="211"/>
    </location>
    <ligand>
        <name>Zn(2+)</name>
        <dbReference type="ChEBI" id="CHEBI:29105"/>
        <label>2</label>
        <note>catalytic</note>
    </ligand>
</feature>
<evidence type="ECO:0000256" key="8">
    <source>
        <dbReference type="ARBA" id="ARBA00022833"/>
    </source>
</evidence>
<evidence type="ECO:0000313" key="12">
    <source>
        <dbReference type="Proteomes" id="UP001145069"/>
    </source>
</evidence>
<dbReference type="InterPro" id="IPR036866">
    <property type="entry name" value="RibonucZ/Hydroxyglut_hydro"/>
</dbReference>
<dbReference type="EMBL" id="JAMQKC010000001">
    <property type="protein sequence ID" value="MDC3415448.1"/>
    <property type="molecule type" value="Genomic_DNA"/>
</dbReference>
<proteinExistence type="inferred from homology"/>
<keyword evidence="12" id="KW-1185">Reference proteome</keyword>
<dbReference type="NCBIfam" id="TIGR02651">
    <property type="entry name" value="RNase_Z"/>
    <property type="match status" value="1"/>
</dbReference>
<dbReference type="GO" id="GO:0042781">
    <property type="term" value="F:3'-tRNA processing endoribonuclease activity"/>
    <property type="evidence" value="ECO:0007669"/>
    <property type="project" value="UniProtKB-UniRule"/>
</dbReference>
<keyword evidence="5 10" id="KW-0479">Metal-binding</keyword>
<dbReference type="PANTHER" id="PTHR46018">
    <property type="entry name" value="ZINC PHOSPHODIESTERASE ELAC PROTEIN 1"/>
    <property type="match status" value="1"/>
</dbReference>
<dbReference type="FunFam" id="3.60.15.10:FF:000002">
    <property type="entry name" value="Ribonuclease Z"/>
    <property type="match status" value="1"/>
</dbReference>
<dbReference type="CDD" id="cd07717">
    <property type="entry name" value="RNaseZ_ZiPD-like_MBL-fold"/>
    <property type="match status" value="1"/>
</dbReference>
<name>A0A9X4AEX1_9BACI</name>
<keyword evidence="3 10" id="KW-0819">tRNA processing</keyword>
<evidence type="ECO:0000256" key="9">
    <source>
        <dbReference type="ARBA" id="ARBA00057812"/>
    </source>
</evidence>
<keyword evidence="8 10" id="KW-0862">Zinc</keyword>
<feature type="binding site" evidence="10">
    <location>
        <position position="140"/>
    </location>
    <ligand>
        <name>Zn(2+)</name>
        <dbReference type="ChEBI" id="CHEBI:29105"/>
        <label>1</label>
        <note>catalytic</note>
    </ligand>
</feature>